<evidence type="ECO:0000313" key="2">
    <source>
        <dbReference type="EMBL" id="CAK0852896.1"/>
    </source>
</evidence>
<sequence length="184" mass="19219">RGASPTWPGRPPRAPWPPRAAWRAAAPRQPGASGSSRRPAACPAACRACGWGCGGRAPPPRAASRPARGCRRRWCCSHPPPSGRRSPGSPRQWRWARPPPGARRSDTKCPARRGPAGSSGPVAGGAPRCGRGPRRRAGGGRPRHRPAAARGARHAAGRAVPGQGGPGPHQPRQTRARPAWAEGL</sequence>
<keyword evidence="3" id="KW-1185">Reference proteome</keyword>
<organism evidence="2 3">
    <name type="scientific">Prorocentrum cordatum</name>
    <dbReference type="NCBI Taxonomy" id="2364126"/>
    <lineage>
        <taxon>Eukaryota</taxon>
        <taxon>Sar</taxon>
        <taxon>Alveolata</taxon>
        <taxon>Dinophyceae</taxon>
        <taxon>Prorocentrales</taxon>
        <taxon>Prorocentraceae</taxon>
        <taxon>Prorocentrum</taxon>
    </lineage>
</organism>
<name>A0ABN9U265_9DINO</name>
<dbReference type="EMBL" id="CAUYUJ010015355">
    <property type="protein sequence ID" value="CAK0852896.1"/>
    <property type="molecule type" value="Genomic_DNA"/>
</dbReference>
<feature type="compositionally biased region" description="Low complexity" evidence="1">
    <location>
        <begin position="19"/>
        <end position="40"/>
    </location>
</feature>
<feature type="non-terminal residue" evidence="2">
    <location>
        <position position="184"/>
    </location>
</feature>
<feature type="region of interest" description="Disordered" evidence="1">
    <location>
        <begin position="1"/>
        <end position="40"/>
    </location>
</feature>
<feature type="compositionally biased region" description="Pro residues" evidence="1">
    <location>
        <begin position="8"/>
        <end position="18"/>
    </location>
</feature>
<dbReference type="Proteomes" id="UP001189429">
    <property type="component" value="Unassembled WGS sequence"/>
</dbReference>
<feature type="compositionally biased region" description="Basic residues" evidence="1">
    <location>
        <begin position="131"/>
        <end position="156"/>
    </location>
</feature>
<feature type="non-terminal residue" evidence="2">
    <location>
        <position position="1"/>
    </location>
</feature>
<reference evidence="2" key="1">
    <citation type="submission" date="2023-10" db="EMBL/GenBank/DDBJ databases">
        <authorList>
            <person name="Chen Y."/>
            <person name="Shah S."/>
            <person name="Dougan E. K."/>
            <person name="Thang M."/>
            <person name="Chan C."/>
        </authorList>
    </citation>
    <scope>NUCLEOTIDE SEQUENCE [LARGE SCALE GENOMIC DNA]</scope>
</reference>
<evidence type="ECO:0000256" key="1">
    <source>
        <dbReference type="SAM" id="MobiDB-lite"/>
    </source>
</evidence>
<feature type="region of interest" description="Disordered" evidence="1">
    <location>
        <begin position="54"/>
        <end position="184"/>
    </location>
</feature>
<feature type="compositionally biased region" description="Low complexity" evidence="1">
    <location>
        <begin position="114"/>
        <end position="130"/>
    </location>
</feature>
<gene>
    <name evidence="2" type="ORF">PCOR1329_LOCUS44542</name>
</gene>
<protein>
    <submittedName>
        <fullName evidence="2">Uncharacterized protein</fullName>
    </submittedName>
</protein>
<evidence type="ECO:0000313" key="3">
    <source>
        <dbReference type="Proteomes" id="UP001189429"/>
    </source>
</evidence>
<comment type="caution">
    <text evidence="2">The sequence shown here is derived from an EMBL/GenBank/DDBJ whole genome shotgun (WGS) entry which is preliminary data.</text>
</comment>
<accession>A0ABN9U265</accession>
<proteinExistence type="predicted"/>
<feature type="compositionally biased region" description="Low complexity" evidence="1">
    <location>
        <begin position="83"/>
        <end position="96"/>
    </location>
</feature>